<reference evidence="3 4" key="2">
    <citation type="submission" date="2024-09" db="EMBL/GenBank/DDBJ databases">
        <title>Draft genome sequence of Candidatus Magnetaquicoccaceae bacterium FCR-1.</title>
        <authorList>
            <person name="Shimoshige H."/>
            <person name="Shimamura S."/>
            <person name="Taoka A."/>
            <person name="Kobayashi H."/>
            <person name="Maekawa T."/>
        </authorList>
    </citation>
    <scope>NUCLEOTIDE SEQUENCE [LARGE SCALE GENOMIC DNA]</scope>
    <source>
        <strain evidence="3 4">FCR-1</strain>
    </source>
</reference>
<comment type="caution">
    <text evidence="3">The sequence shown here is derived from an EMBL/GenBank/DDBJ whole genome shotgun (WGS) entry which is preliminary data.</text>
</comment>
<dbReference type="Pfam" id="PF08308">
    <property type="entry name" value="PEGA"/>
    <property type="match status" value="1"/>
</dbReference>
<dbReference type="EMBL" id="BAAFGK010000005">
    <property type="protein sequence ID" value="GAB0058809.1"/>
    <property type="molecule type" value="Genomic_DNA"/>
</dbReference>
<dbReference type="RefSeq" id="WP_420906531.1">
    <property type="nucleotide sequence ID" value="NZ_BAAFGK010000005.1"/>
</dbReference>
<keyword evidence="4" id="KW-1185">Reference proteome</keyword>
<sequence>MNAMIRRILTLSLARLSFVTGLRARLFSMSGGAMLAAMTLWLAVATPPMAAPSSPSDSPVGAAMPIGAEAAVPMANLPAPPSPETEGNPSETLLLRIETKPPGATIFLDGQKLGTTPFTVGRVKIGMHALRLEKEHFSPVSYDLELNEDTVVDLTLDSLPTPPPPPTALRKGAAAGEKSGVTDAQPASKTHELVASLTTHVTSDVAPSERHATPTPARDAESRESPVKEPESKSVATREAKSRESAVKEADPKELSALERQAKRAQLQKQREEKELMRDAEDHFKEDRLTRPKGSNALELYQKLLQSETLNAEAAARIRQIVARLLELGRADLDEWRLIQPKEGNALGRFRAVLEIEPENADAKAGLEEIVDRFLSLAKRFGNDPDKAREYIRQAESILPGRPHIADVRAALFPKEAEKADPRDASRTARP</sequence>
<feature type="domain" description="PEGA" evidence="2">
    <location>
        <begin position="95"/>
        <end position="156"/>
    </location>
</feature>
<accession>A0ABQ0CD34</accession>
<evidence type="ECO:0000256" key="1">
    <source>
        <dbReference type="SAM" id="MobiDB-lite"/>
    </source>
</evidence>
<reference evidence="3 4" key="1">
    <citation type="submission" date="2024-05" db="EMBL/GenBank/DDBJ databases">
        <authorList>
            <consortium name="Candidatus Magnetaquicoccaceae bacterium FCR-1 genome sequencing consortium"/>
            <person name="Shimoshige H."/>
            <person name="Shimamura S."/>
            <person name="Taoka A."/>
            <person name="Kobayashi H."/>
            <person name="Maekawa T."/>
        </authorList>
    </citation>
    <scope>NUCLEOTIDE SEQUENCE [LARGE SCALE GENOMIC DNA]</scope>
    <source>
        <strain evidence="3 4">FCR-1</strain>
    </source>
</reference>
<evidence type="ECO:0000313" key="3">
    <source>
        <dbReference type="EMBL" id="GAB0058809.1"/>
    </source>
</evidence>
<evidence type="ECO:0000259" key="2">
    <source>
        <dbReference type="Pfam" id="PF08308"/>
    </source>
</evidence>
<organism evidence="3 4">
    <name type="scientific">Candidatus Magnetaquiglobus chichijimensis</name>
    <dbReference type="NCBI Taxonomy" id="3141448"/>
    <lineage>
        <taxon>Bacteria</taxon>
        <taxon>Pseudomonadati</taxon>
        <taxon>Pseudomonadota</taxon>
        <taxon>Magnetococcia</taxon>
        <taxon>Magnetococcales</taxon>
        <taxon>Candidatus Magnetaquicoccaceae</taxon>
        <taxon>Candidatus Magnetaquiglobus</taxon>
    </lineage>
</organism>
<dbReference type="InterPro" id="IPR013229">
    <property type="entry name" value="PEGA"/>
</dbReference>
<gene>
    <name evidence="3" type="ORF">SIID45300_03166</name>
</gene>
<feature type="region of interest" description="Disordered" evidence="1">
    <location>
        <begin position="155"/>
        <end position="187"/>
    </location>
</feature>
<feature type="compositionally biased region" description="Basic and acidic residues" evidence="1">
    <location>
        <begin position="207"/>
        <end position="262"/>
    </location>
</feature>
<name>A0ABQ0CD34_9PROT</name>
<dbReference type="Proteomes" id="UP001628193">
    <property type="component" value="Unassembled WGS sequence"/>
</dbReference>
<proteinExistence type="predicted"/>
<feature type="compositionally biased region" description="Basic and acidic residues" evidence="1">
    <location>
        <begin position="269"/>
        <end position="287"/>
    </location>
</feature>
<evidence type="ECO:0000313" key="4">
    <source>
        <dbReference type="Proteomes" id="UP001628193"/>
    </source>
</evidence>
<protein>
    <recommendedName>
        <fullName evidence="2">PEGA domain-containing protein</fullName>
    </recommendedName>
</protein>
<feature type="region of interest" description="Disordered" evidence="1">
    <location>
        <begin position="199"/>
        <end position="287"/>
    </location>
</feature>